<evidence type="ECO:0000313" key="2">
    <source>
        <dbReference type="EMBL" id="WOT35032.1"/>
    </source>
</evidence>
<reference evidence="2 3" key="2">
    <citation type="journal article" date="2024" name="Microb. Biotechnol.">
        <title>The involvement of multiple ABC transporters in daunorubicin efflux in Streptomyces coeruleorubidus.</title>
        <authorList>
            <person name="Dong J."/>
            <person name="Ning J."/>
            <person name="Tian Y."/>
            <person name="Li H."/>
            <person name="Chen H."/>
            <person name="Guan W."/>
        </authorList>
    </citation>
    <scope>NUCLEOTIDE SEQUENCE [LARGE SCALE GENOMIC DNA]</scope>
    <source>
        <strain evidence="2 3">CICC 11043</strain>
    </source>
</reference>
<organism evidence="2 3">
    <name type="scientific">Streptomyces coeruleorubidus</name>
    <dbReference type="NCBI Taxonomy" id="116188"/>
    <lineage>
        <taxon>Bacteria</taxon>
        <taxon>Bacillati</taxon>
        <taxon>Actinomycetota</taxon>
        <taxon>Actinomycetes</taxon>
        <taxon>Kitasatosporales</taxon>
        <taxon>Streptomycetaceae</taxon>
        <taxon>Streptomyces</taxon>
    </lineage>
</organism>
<reference evidence="2 3" key="1">
    <citation type="journal article" date="2021" name="J. Microbiol. Biotechnol.">
        <title>An Efficient Markerless Deletion System Suitable for the Industrial Strains of Streptomyces.</title>
        <authorList>
            <person name="Dong J."/>
            <person name="Wei J."/>
            <person name="Li H."/>
            <person name="Zhao S."/>
            <person name="Guan W."/>
        </authorList>
    </citation>
    <scope>NUCLEOTIDE SEQUENCE [LARGE SCALE GENOMIC DNA]</scope>
    <source>
        <strain evidence="2 3">CICC 11043</strain>
    </source>
</reference>
<feature type="transmembrane region" description="Helical" evidence="1">
    <location>
        <begin position="186"/>
        <end position="205"/>
    </location>
</feature>
<feature type="transmembrane region" description="Helical" evidence="1">
    <location>
        <begin position="141"/>
        <end position="166"/>
    </location>
</feature>
<keyword evidence="1" id="KW-0812">Transmembrane</keyword>
<proteinExistence type="predicted"/>
<feature type="transmembrane region" description="Helical" evidence="1">
    <location>
        <begin position="212"/>
        <end position="230"/>
    </location>
</feature>
<dbReference type="Proteomes" id="UP001305002">
    <property type="component" value="Chromosome"/>
</dbReference>
<dbReference type="RefSeq" id="WP_317925455.1">
    <property type="nucleotide sequence ID" value="NZ_CP137524.1"/>
</dbReference>
<accession>A0ABZ0KB37</accession>
<evidence type="ECO:0000256" key="1">
    <source>
        <dbReference type="SAM" id="Phobius"/>
    </source>
</evidence>
<keyword evidence="3" id="KW-1185">Reference proteome</keyword>
<gene>
    <name evidence="2" type="ORF">R5U08_13235</name>
</gene>
<keyword evidence="1" id="KW-0472">Membrane</keyword>
<evidence type="ECO:0000313" key="3">
    <source>
        <dbReference type="Proteomes" id="UP001305002"/>
    </source>
</evidence>
<keyword evidence="1" id="KW-1133">Transmembrane helix</keyword>
<feature type="transmembrane region" description="Helical" evidence="1">
    <location>
        <begin position="34"/>
        <end position="56"/>
    </location>
</feature>
<name>A0ABZ0KB37_STRC4</name>
<sequence>MAAKVAAFALGLTLFYYFDNAAVRLQDQSYAPAIVADAVGPISAFAYAVAGALAAWESGRLKHAKINESAPVRSRYLIGFNAILPVLMLCWLMLLLPVAIAFAEAAVMPTPDSMRPLAQQVILCFLHAIIGYVVGSYLPRLIAVPLLALSIYAFVAFSVSMESYWVRHVSGNYYEPLMFGELASFSALYPPLLFFGSVAGAAMLVRSGFGPSMVRAALAMTIAIAGMYGARCVVQDRGPSLPVVSHTEPDECFGHAPKICAPVAFDVDLQSVRDQAVSVIGQLNAVGVNASPKLITDRTAYGRYQKPSDNETWRTDIVVGLSDDSLRFRLMSSALRFPCEAPDPIVRRAVLLWAAENTHERRAFDNQLGRDLHVLYSEQQKDERVVDDIEAIARTGLDLPKEDQGRWYRQTARQACEVGA</sequence>
<feature type="transmembrane region" description="Helical" evidence="1">
    <location>
        <begin position="117"/>
        <end position="134"/>
    </location>
</feature>
<protein>
    <submittedName>
        <fullName evidence="2">Uncharacterized protein</fullName>
    </submittedName>
</protein>
<feature type="transmembrane region" description="Helical" evidence="1">
    <location>
        <begin position="77"/>
        <end position="102"/>
    </location>
</feature>
<dbReference type="EMBL" id="CP137524">
    <property type="protein sequence ID" value="WOT35032.1"/>
    <property type="molecule type" value="Genomic_DNA"/>
</dbReference>